<reference evidence="2 3" key="1">
    <citation type="submission" date="2014-06" db="EMBL/GenBank/DDBJ databases">
        <authorList>
            <person name="Swart Estienne"/>
        </authorList>
    </citation>
    <scope>NUCLEOTIDE SEQUENCE [LARGE SCALE GENOMIC DNA]</scope>
    <source>
        <strain evidence="2 3">130c</strain>
    </source>
</reference>
<dbReference type="AlphaFoldDB" id="A0A078AHF5"/>
<evidence type="ECO:0000313" key="2">
    <source>
        <dbReference type="EMBL" id="CDW80927.1"/>
    </source>
</evidence>
<name>A0A078AHF5_STYLE</name>
<dbReference type="EMBL" id="CCKQ01009447">
    <property type="protein sequence ID" value="CDW80927.1"/>
    <property type="molecule type" value="Genomic_DNA"/>
</dbReference>
<evidence type="ECO:0000313" key="3">
    <source>
        <dbReference type="Proteomes" id="UP000039865"/>
    </source>
</evidence>
<protein>
    <submittedName>
        <fullName evidence="2">Pol protein</fullName>
    </submittedName>
</protein>
<keyword evidence="3" id="KW-1185">Reference proteome</keyword>
<dbReference type="InterPro" id="IPR041588">
    <property type="entry name" value="Integrase_H2C2"/>
</dbReference>
<dbReference type="OrthoDB" id="115435at2759"/>
<proteinExistence type="predicted"/>
<sequence length="184" mass="21768">MKTLEKVCILIMEFLKGKRKDCKCKKQKKARDSNFLIDGEDANNFLTACDGEIFESKEIYESEQAKRKMEEESGYKKIPKKSEYDDLIRLAHGNMHLGQNALESEVYKHYWFPNMRVYIKNFIDECPICSLKKPTMKLKKPPSLVLYEEYPLDRIQADLVELSQFLVKDEQYKYLITIIDHHSK</sequence>
<dbReference type="InParanoid" id="A0A078AHF5"/>
<accession>A0A078AHF5</accession>
<evidence type="ECO:0000259" key="1">
    <source>
        <dbReference type="Pfam" id="PF17921"/>
    </source>
</evidence>
<organism evidence="2 3">
    <name type="scientific">Stylonychia lemnae</name>
    <name type="common">Ciliate</name>
    <dbReference type="NCBI Taxonomy" id="5949"/>
    <lineage>
        <taxon>Eukaryota</taxon>
        <taxon>Sar</taxon>
        <taxon>Alveolata</taxon>
        <taxon>Ciliophora</taxon>
        <taxon>Intramacronucleata</taxon>
        <taxon>Spirotrichea</taxon>
        <taxon>Stichotrichia</taxon>
        <taxon>Sporadotrichida</taxon>
        <taxon>Oxytrichidae</taxon>
        <taxon>Stylonychinae</taxon>
        <taxon>Stylonychia</taxon>
    </lineage>
</organism>
<dbReference type="Proteomes" id="UP000039865">
    <property type="component" value="Unassembled WGS sequence"/>
</dbReference>
<gene>
    <name evidence="2" type="primary">Contig4480.g4778</name>
    <name evidence="2" type="ORF">STYLEM_9933</name>
</gene>
<feature type="domain" description="Integrase zinc-binding" evidence="1">
    <location>
        <begin position="80"/>
        <end position="134"/>
    </location>
</feature>
<dbReference type="Pfam" id="PF17921">
    <property type="entry name" value="Integrase_H2C2"/>
    <property type="match status" value="1"/>
</dbReference>
<dbReference type="Gene3D" id="1.10.340.70">
    <property type="match status" value="1"/>
</dbReference>